<dbReference type="GO" id="GO:0048254">
    <property type="term" value="P:snoRNA localization"/>
    <property type="evidence" value="ECO:0007669"/>
    <property type="project" value="TreeGrafter"/>
</dbReference>
<evidence type="ECO:0000313" key="10">
    <source>
        <dbReference type="EMBL" id="ORY52526.1"/>
    </source>
</evidence>
<feature type="domain" description="HIT-type" evidence="9">
    <location>
        <begin position="12"/>
        <end position="45"/>
    </location>
</feature>
<comment type="similarity">
    <text evidence="6">Belongs to the BCD1 family.</text>
</comment>
<protein>
    <recommendedName>
        <fullName evidence="9">HIT-type domain-containing protein</fullName>
    </recommendedName>
</protein>
<dbReference type="InterPro" id="IPR051639">
    <property type="entry name" value="BCD1"/>
</dbReference>
<evidence type="ECO:0000259" key="9">
    <source>
        <dbReference type="PROSITE" id="PS51083"/>
    </source>
</evidence>
<dbReference type="GO" id="GO:0005634">
    <property type="term" value="C:nucleus"/>
    <property type="evidence" value="ECO:0007669"/>
    <property type="project" value="TreeGrafter"/>
</dbReference>
<evidence type="ECO:0000256" key="5">
    <source>
        <dbReference type="ARBA" id="ARBA00049598"/>
    </source>
</evidence>
<proteinExistence type="inferred from homology"/>
<name>A0A1Y2D065_9FUNG</name>
<organism evidence="10 11">
    <name type="scientific">Rhizoclosmatium globosum</name>
    <dbReference type="NCBI Taxonomy" id="329046"/>
    <lineage>
        <taxon>Eukaryota</taxon>
        <taxon>Fungi</taxon>
        <taxon>Fungi incertae sedis</taxon>
        <taxon>Chytridiomycota</taxon>
        <taxon>Chytridiomycota incertae sedis</taxon>
        <taxon>Chytridiomycetes</taxon>
        <taxon>Chytridiales</taxon>
        <taxon>Chytriomycetaceae</taxon>
        <taxon>Rhizoclosmatium</taxon>
    </lineage>
</organism>
<evidence type="ECO:0000256" key="1">
    <source>
        <dbReference type="ARBA" id="ARBA00022553"/>
    </source>
</evidence>
<dbReference type="Gene3D" id="3.30.60.190">
    <property type="match status" value="1"/>
</dbReference>
<keyword evidence="11" id="KW-1185">Reference proteome</keyword>
<reference evidence="10 11" key="1">
    <citation type="submission" date="2016-07" db="EMBL/GenBank/DDBJ databases">
        <title>Pervasive Adenine N6-methylation of Active Genes in Fungi.</title>
        <authorList>
            <consortium name="DOE Joint Genome Institute"/>
            <person name="Mondo S.J."/>
            <person name="Dannebaum R.O."/>
            <person name="Kuo R.C."/>
            <person name="Labutti K."/>
            <person name="Haridas S."/>
            <person name="Kuo A."/>
            <person name="Salamov A."/>
            <person name="Ahrendt S.R."/>
            <person name="Lipzen A."/>
            <person name="Sullivan W."/>
            <person name="Andreopoulos W.B."/>
            <person name="Clum A."/>
            <person name="Lindquist E."/>
            <person name="Daum C."/>
            <person name="Ramamoorthy G.K."/>
            <person name="Gryganskyi A."/>
            <person name="Culley D."/>
            <person name="Magnuson J.K."/>
            <person name="James T.Y."/>
            <person name="O'Malley M.A."/>
            <person name="Stajich J.E."/>
            <person name="Spatafora J.W."/>
            <person name="Visel A."/>
            <person name="Grigoriev I.V."/>
        </authorList>
    </citation>
    <scope>NUCLEOTIDE SEQUENCE [LARGE SCALE GENOMIC DNA]</scope>
    <source>
        <strain evidence="10 11">JEL800</strain>
    </source>
</reference>
<dbReference type="Pfam" id="PF25790">
    <property type="entry name" value="BCD1"/>
    <property type="match status" value="1"/>
</dbReference>
<dbReference type="GO" id="GO:0000463">
    <property type="term" value="P:maturation of LSU-rRNA from tricistronic rRNA transcript (SSU-rRNA, 5.8S rRNA, LSU-rRNA)"/>
    <property type="evidence" value="ECO:0007669"/>
    <property type="project" value="TreeGrafter"/>
</dbReference>
<keyword evidence="4" id="KW-0862">Zinc</keyword>
<feature type="region of interest" description="Disordered" evidence="8">
    <location>
        <begin position="283"/>
        <end position="328"/>
    </location>
</feature>
<dbReference type="SUPFAM" id="SSF144232">
    <property type="entry name" value="HIT/MYND zinc finger-like"/>
    <property type="match status" value="1"/>
</dbReference>
<dbReference type="STRING" id="329046.A0A1Y2D065"/>
<dbReference type="GO" id="GO:0070761">
    <property type="term" value="C:pre-snoRNP complex"/>
    <property type="evidence" value="ECO:0007669"/>
    <property type="project" value="TreeGrafter"/>
</dbReference>
<evidence type="ECO:0000256" key="8">
    <source>
        <dbReference type="SAM" id="MobiDB-lite"/>
    </source>
</evidence>
<dbReference type="CDD" id="cd23023">
    <property type="entry name" value="zf-HIT_BCD1"/>
    <property type="match status" value="1"/>
</dbReference>
<dbReference type="Proteomes" id="UP000193642">
    <property type="component" value="Unassembled WGS sequence"/>
</dbReference>
<gene>
    <name evidence="10" type="ORF">BCR33DRAFT_711815</name>
</gene>
<dbReference type="EMBL" id="MCGO01000003">
    <property type="protein sequence ID" value="ORY52526.1"/>
    <property type="molecule type" value="Genomic_DNA"/>
</dbReference>
<dbReference type="AlphaFoldDB" id="A0A1Y2D065"/>
<evidence type="ECO:0000256" key="6">
    <source>
        <dbReference type="ARBA" id="ARBA00049654"/>
    </source>
</evidence>
<evidence type="ECO:0000256" key="7">
    <source>
        <dbReference type="PROSITE-ProRule" id="PRU00453"/>
    </source>
</evidence>
<dbReference type="InterPro" id="IPR007529">
    <property type="entry name" value="Znf_HIT"/>
</dbReference>
<evidence type="ECO:0000256" key="4">
    <source>
        <dbReference type="ARBA" id="ARBA00022833"/>
    </source>
</evidence>
<evidence type="ECO:0000256" key="2">
    <source>
        <dbReference type="ARBA" id="ARBA00022723"/>
    </source>
</evidence>
<keyword evidence="3 7" id="KW-0863">Zinc-finger</keyword>
<dbReference type="GO" id="GO:0008270">
    <property type="term" value="F:zinc ion binding"/>
    <property type="evidence" value="ECO:0007669"/>
    <property type="project" value="UniProtKB-UniRule"/>
</dbReference>
<comment type="caution">
    <text evidence="10">The sequence shown here is derived from an EMBL/GenBank/DDBJ whole genome shotgun (WGS) entry which is preliminary data.</text>
</comment>
<dbReference type="GO" id="GO:0000492">
    <property type="term" value="P:box C/D snoRNP assembly"/>
    <property type="evidence" value="ECO:0007669"/>
    <property type="project" value="TreeGrafter"/>
</dbReference>
<dbReference type="PROSITE" id="PS51083">
    <property type="entry name" value="ZF_HIT"/>
    <property type="match status" value="1"/>
</dbReference>
<dbReference type="OrthoDB" id="272357at2759"/>
<dbReference type="PANTHER" id="PTHR13483">
    <property type="entry name" value="BOX C_D SNORNA PROTEIN 1-RELATED"/>
    <property type="match status" value="1"/>
</dbReference>
<keyword evidence="2" id="KW-0479">Metal-binding</keyword>
<feature type="compositionally biased region" description="Acidic residues" evidence="8">
    <location>
        <begin position="283"/>
        <end position="294"/>
    </location>
</feature>
<sequence length="328" mass="36623">MPKWSPEDSESCASCEQTSKYKCPACGTRSCSLGCVRAHKTATGCTGERNRTGFRRRCDRTFAFSKKRHGSLLPRKVADNAARLTDAILPSKKDRDALAGARVYSVREQHLMRNANLRRTRVKLMPKGMSRHEANKSIFHIKSKTIIWTTELIFTRPESVPPLKLSVCSMNGVADVLFKINAFSSASLDSIHVYLRRENARANEPGYYADKHIVEFPTFLLCLAPLDPAVVTQSKLKADLVIPKVEDVDKVVDDLMESRSEAERQSPFKHANEYEVEGCEDLGEIQGEGEEVECESPSKAEELESSTQTQSKPLFAGIVEYDSSDGEK</sequence>
<comment type="function">
    <text evidence="5">Required for box C/D snoRNAs accumulation involved in snoRNA processing, snoRNA transport to the nucleolus and ribosome biogenesis.</text>
</comment>
<dbReference type="Pfam" id="PF04438">
    <property type="entry name" value="zf-HIT"/>
    <property type="match status" value="1"/>
</dbReference>
<evidence type="ECO:0000313" key="11">
    <source>
        <dbReference type="Proteomes" id="UP000193642"/>
    </source>
</evidence>
<evidence type="ECO:0000256" key="3">
    <source>
        <dbReference type="ARBA" id="ARBA00022771"/>
    </source>
</evidence>
<keyword evidence="1" id="KW-0597">Phosphoprotein</keyword>
<dbReference type="PANTHER" id="PTHR13483:SF3">
    <property type="entry name" value="BOX C_D SNORNA PROTEIN 1"/>
    <property type="match status" value="1"/>
</dbReference>
<dbReference type="InterPro" id="IPR057721">
    <property type="entry name" value="BCD1_alpha/beta"/>
</dbReference>
<accession>A0A1Y2D065</accession>